<dbReference type="Pfam" id="PF00581">
    <property type="entry name" value="Rhodanese"/>
    <property type="match status" value="2"/>
</dbReference>
<dbReference type="PANTHER" id="PTHR11364">
    <property type="entry name" value="THIOSULFATE SULFERTANSFERASE"/>
    <property type="match status" value="1"/>
</dbReference>
<dbReference type="SUPFAM" id="SSF52821">
    <property type="entry name" value="Rhodanese/Cell cycle control phosphatase"/>
    <property type="match status" value="2"/>
</dbReference>
<accession>A0A967C6F0</accession>
<dbReference type="GO" id="GO:0016784">
    <property type="term" value="F:3-mercaptopyruvate sulfurtransferase activity"/>
    <property type="evidence" value="ECO:0007669"/>
    <property type="project" value="UniProtKB-EC"/>
</dbReference>
<dbReference type="Gene3D" id="3.40.250.10">
    <property type="entry name" value="Rhodanese-like domain"/>
    <property type="match status" value="2"/>
</dbReference>
<protein>
    <recommendedName>
        <fullName evidence="7">3-mercaptopyruvate sulfurtransferase</fullName>
        <ecNumber evidence="6">2.8.1.2</ecNumber>
    </recommendedName>
    <alternativeName>
        <fullName evidence="8">Rhodanese-like protein</fullName>
    </alternativeName>
</protein>
<dbReference type="FunFam" id="3.40.250.10:FF:000015">
    <property type="entry name" value="Sulfurtransferase"/>
    <property type="match status" value="1"/>
</dbReference>
<keyword evidence="12" id="KW-1185">Reference proteome</keyword>
<dbReference type="Proteomes" id="UP000761264">
    <property type="component" value="Unassembled WGS sequence"/>
</dbReference>
<keyword evidence="2" id="KW-0963">Cytoplasm</keyword>
<organism evidence="11 12">
    <name type="scientific">Pelagibius litoralis</name>
    <dbReference type="NCBI Taxonomy" id="374515"/>
    <lineage>
        <taxon>Bacteria</taxon>
        <taxon>Pseudomonadati</taxon>
        <taxon>Pseudomonadota</taxon>
        <taxon>Alphaproteobacteria</taxon>
        <taxon>Rhodospirillales</taxon>
        <taxon>Rhodovibrionaceae</taxon>
        <taxon>Pelagibius</taxon>
    </lineage>
</organism>
<dbReference type="InterPro" id="IPR045078">
    <property type="entry name" value="TST/MPST-like"/>
</dbReference>
<evidence type="ECO:0000256" key="4">
    <source>
        <dbReference type="ARBA" id="ARBA00022737"/>
    </source>
</evidence>
<dbReference type="CDD" id="cd01449">
    <property type="entry name" value="TST_Repeat_2"/>
    <property type="match status" value="1"/>
</dbReference>
<dbReference type="GO" id="GO:0005737">
    <property type="term" value="C:cytoplasm"/>
    <property type="evidence" value="ECO:0007669"/>
    <property type="project" value="UniProtKB-SubCell"/>
</dbReference>
<evidence type="ECO:0000256" key="7">
    <source>
        <dbReference type="ARBA" id="ARBA00070833"/>
    </source>
</evidence>
<dbReference type="FunFam" id="3.40.250.10:FF:000001">
    <property type="entry name" value="Sulfurtransferase"/>
    <property type="match status" value="1"/>
</dbReference>
<evidence type="ECO:0000313" key="11">
    <source>
        <dbReference type="EMBL" id="NIA67192.1"/>
    </source>
</evidence>
<evidence type="ECO:0000256" key="6">
    <source>
        <dbReference type="ARBA" id="ARBA00066832"/>
    </source>
</evidence>
<evidence type="ECO:0000256" key="8">
    <source>
        <dbReference type="ARBA" id="ARBA00078354"/>
    </source>
</evidence>
<comment type="caution">
    <text evidence="11">The sequence shown here is derived from an EMBL/GenBank/DDBJ whole genome shotgun (WGS) entry which is preliminary data.</text>
</comment>
<dbReference type="NCBIfam" id="NF008557">
    <property type="entry name" value="PRK11493.1"/>
    <property type="match status" value="1"/>
</dbReference>
<dbReference type="AlphaFoldDB" id="A0A967C6F0"/>
<dbReference type="RefSeq" id="WP_167220492.1">
    <property type="nucleotide sequence ID" value="NZ_JAAQPH010000001.1"/>
</dbReference>
<dbReference type="PANTHER" id="PTHR11364:SF27">
    <property type="entry name" value="SULFURTRANSFERASE"/>
    <property type="match status" value="1"/>
</dbReference>
<dbReference type="PROSITE" id="PS50206">
    <property type="entry name" value="RHODANESE_3"/>
    <property type="match status" value="2"/>
</dbReference>
<evidence type="ECO:0000259" key="10">
    <source>
        <dbReference type="PROSITE" id="PS50206"/>
    </source>
</evidence>
<name>A0A967C6F0_9PROT</name>
<keyword evidence="3 11" id="KW-0808">Transferase</keyword>
<dbReference type="GO" id="GO:0004792">
    <property type="term" value="F:thiosulfate-cyanide sulfurtransferase activity"/>
    <property type="evidence" value="ECO:0007669"/>
    <property type="project" value="TreeGrafter"/>
</dbReference>
<evidence type="ECO:0000313" key="12">
    <source>
        <dbReference type="Proteomes" id="UP000761264"/>
    </source>
</evidence>
<keyword evidence="4" id="KW-0677">Repeat</keyword>
<feature type="domain" description="Rhodanese" evidence="10">
    <location>
        <begin position="167"/>
        <end position="282"/>
    </location>
</feature>
<dbReference type="EC" id="2.8.1.2" evidence="6"/>
<dbReference type="EMBL" id="JAAQPH010000001">
    <property type="protein sequence ID" value="NIA67192.1"/>
    <property type="molecule type" value="Genomic_DNA"/>
</dbReference>
<dbReference type="CDD" id="cd01448">
    <property type="entry name" value="TST_Repeat_1"/>
    <property type="match status" value="1"/>
</dbReference>
<evidence type="ECO:0000256" key="2">
    <source>
        <dbReference type="ARBA" id="ARBA00022490"/>
    </source>
</evidence>
<feature type="domain" description="Rhodanese" evidence="10">
    <location>
        <begin position="20"/>
        <end position="137"/>
    </location>
</feature>
<comment type="subcellular location">
    <subcellularLocation>
        <location evidence="1">Cytoplasm</location>
    </subcellularLocation>
</comment>
<gene>
    <name evidence="11" type="primary">sseA</name>
    <name evidence="11" type="ORF">HBA54_01145</name>
</gene>
<proteinExistence type="predicted"/>
<evidence type="ECO:0000256" key="3">
    <source>
        <dbReference type="ARBA" id="ARBA00022679"/>
    </source>
</evidence>
<evidence type="ECO:0000256" key="9">
    <source>
        <dbReference type="SAM" id="MobiDB-lite"/>
    </source>
</evidence>
<dbReference type="InterPro" id="IPR001763">
    <property type="entry name" value="Rhodanese-like_dom"/>
</dbReference>
<sequence length="289" mass="32203">MVDFDKNALVTTGWLAENLTAPDLRVVDASYYLPREGLDPRREFEAQHIPGSVFFDIDDICDPDSDLPHMLPPPHIFSSKVRRLGLGDGLRLVIYDQRGIWSAPRVWWTFRYFGHREVAVLDGGLPKWLNEGRAVAEGTESNDERHFTPRANSFLLRDRDQVLSALGGNGEQVIDARARGRFEGRDPEPREGMRSGHIPGSFNLPFGEIIDQSSQTFLDNQEIRSRFEAEGLDLSRPVVASCGSGVTAGVLALALHRLGHRDTAVYDGSWSEWGRPGDTPVETGPAKQQ</sequence>
<reference evidence="11" key="1">
    <citation type="submission" date="2020-03" db="EMBL/GenBank/DDBJ databases">
        <title>Genome of Pelagibius litoralis DSM 21314T.</title>
        <authorList>
            <person name="Wang G."/>
        </authorList>
    </citation>
    <scope>NUCLEOTIDE SEQUENCE</scope>
    <source>
        <strain evidence="11">DSM 21314</strain>
    </source>
</reference>
<dbReference type="SMART" id="SM00450">
    <property type="entry name" value="RHOD"/>
    <property type="match status" value="2"/>
</dbReference>
<evidence type="ECO:0000256" key="5">
    <source>
        <dbReference type="ARBA" id="ARBA00051793"/>
    </source>
</evidence>
<comment type="catalytic activity">
    <reaction evidence="5">
        <text>2-oxo-3-sulfanylpropanoate + [thioredoxin]-dithiol = [thioredoxin]-disulfide + hydrogen sulfide + pyruvate + H(+)</text>
        <dbReference type="Rhea" id="RHEA:21740"/>
        <dbReference type="Rhea" id="RHEA-COMP:10698"/>
        <dbReference type="Rhea" id="RHEA-COMP:10700"/>
        <dbReference type="ChEBI" id="CHEBI:15361"/>
        <dbReference type="ChEBI" id="CHEBI:15378"/>
        <dbReference type="ChEBI" id="CHEBI:29919"/>
        <dbReference type="ChEBI" id="CHEBI:29950"/>
        <dbReference type="ChEBI" id="CHEBI:50058"/>
        <dbReference type="ChEBI" id="CHEBI:57678"/>
        <dbReference type="EC" id="2.8.1.2"/>
    </reaction>
    <physiologicalReaction direction="left-to-right" evidence="5">
        <dbReference type="Rhea" id="RHEA:21741"/>
    </physiologicalReaction>
</comment>
<evidence type="ECO:0000256" key="1">
    <source>
        <dbReference type="ARBA" id="ARBA00004496"/>
    </source>
</evidence>
<dbReference type="InterPro" id="IPR036873">
    <property type="entry name" value="Rhodanese-like_dom_sf"/>
</dbReference>
<feature type="region of interest" description="Disordered" evidence="9">
    <location>
        <begin position="267"/>
        <end position="289"/>
    </location>
</feature>